<evidence type="ECO:0000256" key="1">
    <source>
        <dbReference type="SAM" id="MobiDB-lite"/>
    </source>
</evidence>
<protein>
    <submittedName>
        <fullName evidence="2">Uncharacterized protein</fullName>
    </submittedName>
</protein>
<name>A0A382YZ82_9ZZZZ</name>
<proteinExistence type="predicted"/>
<feature type="compositionally biased region" description="Basic and acidic residues" evidence="1">
    <location>
        <begin position="156"/>
        <end position="170"/>
    </location>
</feature>
<evidence type="ECO:0000313" key="2">
    <source>
        <dbReference type="EMBL" id="SVD88582.1"/>
    </source>
</evidence>
<dbReference type="AlphaFoldDB" id="A0A382YZ82"/>
<feature type="region of interest" description="Disordered" evidence="1">
    <location>
        <begin position="83"/>
        <end position="170"/>
    </location>
</feature>
<accession>A0A382YZ82</accession>
<organism evidence="2">
    <name type="scientific">marine metagenome</name>
    <dbReference type="NCBI Taxonomy" id="408172"/>
    <lineage>
        <taxon>unclassified sequences</taxon>
        <taxon>metagenomes</taxon>
        <taxon>ecological metagenomes</taxon>
    </lineage>
</organism>
<gene>
    <name evidence="2" type="ORF">METZ01_LOCUS441436</name>
</gene>
<dbReference type="EMBL" id="UINC01179743">
    <property type="protein sequence ID" value="SVD88582.1"/>
    <property type="molecule type" value="Genomic_DNA"/>
</dbReference>
<feature type="compositionally biased region" description="Basic and acidic residues" evidence="1">
    <location>
        <begin position="92"/>
        <end position="114"/>
    </location>
</feature>
<reference evidence="2" key="1">
    <citation type="submission" date="2018-05" db="EMBL/GenBank/DDBJ databases">
        <authorList>
            <person name="Lanie J.A."/>
            <person name="Ng W.-L."/>
            <person name="Kazmierczak K.M."/>
            <person name="Andrzejewski T.M."/>
            <person name="Davidsen T.M."/>
            <person name="Wayne K.J."/>
            <person name="Tettelin H."/>
            <person name="Glass J.I."/>
            <person name="Rusch D."/>
            <person name="Podicherti R."/>
            <person name="Tsui H.-C.T."/>
            <person name="Winkler M.E."/>
        </authorList>
    </citation>
    <scope>NUCLEOTIDE SEQUENCE</scope>
</reference>
<sequence length="170" mass="18288">MAKIAPGLMTIGIAPIQFGKRSEGLKAGRQFAIAGRASKSLGVHLPDAFGRRRLFLYDPPSPDATLPIQKAVIHQGQGLAGDVGDIPFAHGGEGRREIEGQHEGRDEVAPERGIDGSSTGAVQRTALRGPAATNDKFGQVNRDRLASYRSVQPARNGERRVANRFRFEPP</sequence>
<feature type="non-terminal residue" evidence="2">
    <location>
        <position position="170"/>
    </location>
</feature>